<dbReference type="InterPro" id="IPR010364">
    <property type="entry name" value="Uncharacterised_IM_CreD"/>
</dbReference>
<dbReference type="AlphaFoldDB" id="A0A538STL1"/>
<organism evidence="2 3">
    <name type="scientific">Eiseniibacteriota bacterium</name>
    <dbReference type="NCBI Taxonomy" id="2212470"/>
    <lineage>
        <taxon>Bacteria</taxon>
        <taxon>Candidatus Eiseniibacteriota</taxon>
    </lineage>
</organism>
<feature type="transmembrane region" description="Helical" evidence="1">
    <location>
        <begin position="270"/>
        <end position="293"/>
    </location>
</feature>
<name>A0A538STL1_UNCEI</name>
<dbReference type="Proteomes" id="UP000317716">
    <property type="component" value="Unassembled WGS sequence"/>
</dbReference>
<evidence type="ECO:0000313" key="2">
    <source>
        <dbReference type="EMBL" id="TMQ54717.1"/>
    </source>
</evidence>
<keyword evidence="1" id="KW-1133">Transmembrane helix</keyword>
<sequence>MKRFSLILLVWLGCCFAWVVLGTSLVARTGQWSGELQERVHKLWGPPMEQGPPGASYRVKREKTLTTTTTTSDGRVIETPVTKMVEEPVPIPLVSSGLDVHLDLEHRRKGLLWFPTYAVDFAGRYAFVNPDEESRMIAFSVPLGTENTVYDGFEVRDAAGAPRDVVFRDGNAEWSETMPPHDRREFTVKYRSRGTATWKYRLTEGTGQVRNFRLALATDFARVDFMPGSISPSRHERQGRGWRGEWTFESLVANAPIGIALPERLNPGPLAARITFFAPVGLLFFCFVVAMVAHAQDRAIHPMNYFFLGCAFFAFHLLFAYLVAHLAIAPSFAIASATSILLVTTYARLFTGWNFALRVMGSAQLVYLVLFSYTFFWEGFTGLAITIGAIVTLFVMMQYTGKVDWDQPQLRRAA</sequence>
<proteinExistence type="predicted"/>
<keyword evidence="1" id="KW-0812">Transmembrane</keyword>
<keyword evidence="1" id="KW-0472">Membrane</keyword>
<accession>A0A538STL1</accession>
<reference evidence="2 3" key="1">
    <citation type="journal article" date="2019" name="Nat. Microbiol.">
        <title>Mediterranean grassland soil C-N compound turnover is dependent on rainfall and depth, and is mediated by genomically divergent microorganisms.</title>
        <authorList>
            <person name="Diamond S."/>
            <person name="Andeer P.F."/>
            <person name="Li Z."/>
            <person name="Crits-Christoph A."/>
            <person name="Burstein D."/>
            <person name="Anantharaman K."/>
            <person name="Lane K.R."/>
            <person name="Thomas B.C."/>
            <person name="Pan C."/>
            <person name="Northen T.R."/>
            <person name="Banfield J.F."/>
        </authorList>
    </citation>
    <scope>NUCLEOTIDE SEQUENCE [LARGE SCALE GENOMIC DNA]</scope>
    <source>
        <strain evidence="2">WS_2</strain>
    </source>
</reference>
<feature type="transmembrane region" description="Helical" evidence="1">
    <location>
        <begin position="330"/>
        <end position="349"/>
    </location>
</feature>
<dbReference type="EMBL" id="VBOS01000251">
    <property type="protein sequence ID" value="TMQ54717.1"/>
    <property type="molecule type" value="Genomic_DNA"/>
</dbReference>
<protein>
    <submittedName>
        <fullName evidence="2">Cell envelope integrity protein CreD</fullName>
    </submittedName>
</protein>
<feature type="transmembrane region" description="Helical" evidence="1">
    <location>
        <begin position="305"/>
        <end position="324"/>
    </location>
</feature>
<dbReference type="Pfam" id="PF06123">
    <property type="entry name" value="CreD"/>
    <property type="match status" value="1"/>
</dbReference>
<evidence type="ECO:0000256" key="1">
    <source>
        <dbReference type="SAM" id="Phobius"/>
    </source>
</evidence>
<gene>
    <name evidence="2" type="ORF">E6K72_07405</name>
</gene>
<feature type="transmembrane region" description="Helical" evidence="1">
    <location>
        <begin position="356"/>
        <end position="376"/>
    </location>
</feature>
<comment type="caution">
    <text evidence="2">The sequence shown here is derived from an EMBL/GenBank/DDBJ whole genome shotgun (WGS) entry which is preliminary data.</text>
</comment>
<feature type="transmembrane region" description="Helical" evidence="1">
    <location>
        <begin position="382"/>
        <end position="401"/>
    </location>
</feature>
<evidence type="ECO:0000313" key="3">
    <source>
        <dbReference type="Proteomes" id="UP000317716"/>
    </source>
</evidence>